<evidence type="ECO:0000256" key="2">
    <source>
        <dbReference type="ARBA" id="ARBA00005787"/>
    </source>
</evidence>
<feature type="transmembrane region" description="Helical" evidence="6">
    <location>
        <begin position="182"/>
        <end position="204"/>
    </location>
</feature>
<feature type="transmembrane region" description="Helical" evidence="6">
    <location>
        <begin position="130"/>
        <end position="152"/>
    </location>
</feature>
<dbReference type="RefSeq" id="XP_033796649.1">
    <property type="nucleotide sequence ID" value="XM_033940758.1"/>
</dbReference>
<keyword evidence="5 6" id="KW-0472">Membrane</keyword>
<gene>
    <name evidence="8" type="primary">CLRN3</name>
</gene>
<feature type="transmembrane region" description="Helical" evidence="6">
    <location>
        <begin position="7"/>
        <end position="29"/>
    </location>
</feature>
<evidence type="ECO:0000256" key="5">
    <source>
        <dbReference type="ARBA" id="ARBA00023136"/>
    </source>
</evidence>
<comment type="similarity">
    <text evidence="2">Belongs to the clarin family.</text>
</comment>
<dbReference type="InterPro" id="IPR026748">
    <property type="entry name" value="Clarin"/>
</dbReference>
<dbReference type="PANTHER" id="PTHR31548">
    <property type="entry name" value="CLARIN"/>
    <property type="match status" value="1"/>
</dbReference>
<dbReference type="Pfam" id="PF25807">
    <property type="entry name" value="Clarin-2"/>
    <property type="match status" value="1"/>
</dbReference>
<dbReference type="GO" id="GO:0007605">
    <property type="term" value="P:sensory perception of sound"/>
    <property type="evidence" value="ECO:0007669"/>
    <property type="project" value="UniProtKB-ARBA"/>
</dbReference>
<dbReference type="OrthoDB" id="9450082at2759"/>
<reference evidence="8" key="1">
    <citation type="submission" date="2025-08" db="UniProtKB">
        <authorList>
            <consortium name="RefSeq"/>
        </authorList>
    </citation>
    <scope>IDENTIFICATION</scope>
</reference>
<dbReference type="GeneID" id="117358905"/>
<organism evidence="7 8">
    <name type="scientific">Geotrypetes seraphini</name>
    <name type="common">Gaboon caecilian</name>
    <name type="synonym">Caecilia seraphini</name>
    <dbReference type="NCBI Taxonomy" id="260995"/>
    <lineage>
        <taxon>Eukaryota</taxon>
        <taxon>Metazoa</taxon>
        <taxon>Chordata</taxon>
        <taxon>Craniata</taxon>
        <taxon>Vertebrata</taxon>
        <taxon>Euteleostomi</taxon>
        <taxon>Amphibia</taxon>
        <taxon>Gymnophiona</taxon>
        <taxon>Geotrypetes</taxon>
    </lineage>
</organism>
<keyword evidence="3 6" id="KW-0812">Transmembrane</keyword>
<keyword evidence="7" id="KW-1185">Reference proteome</keyword>
<proteinExistence type="inferred from homology"/>
<accession>A0A6P8QIT8</accession>
<evidence type="ECO:0000256" key="1">
    <source>
        <dbReference type="ARBA" id="ARBA00004141"/>
    </source>
</evidence>
<sequence>MPSRQKTLMFLSGFFASIGSFSVICVVLGTQNWISSVIVYKDDSSNGTVYITYGLFEGVSEKEKLNGGGFSERAEPFQVLKRLEGTGSPEAVHILIITLLALGLLCSAMSSGITMYNSVSNPYQDCFGPIGLYTWSAINGFFSFLAMILFVVNTEACKQPSKLAHNKYNRIELLDAQNSYGYPFWLLLLIIILNIATIVIVYFYQHARYSKKKKQQRPMESESKDVILF</sequence>
<evidence type="ECO:0000256" key="6">
    <source>
        <dbReference type="SAM" id="Phobius"/>
    </source>
</evidence>
<comment type="subcellular location">
    <subcellularLocation>
        <location evidence="1">Membrane</location>
        <topology evidence="1">Multi-pass membrane protein</topology>
    </subcellularLocation>
</comment>
<dbReference type="GO" id="GO:0016020">
    <property type="term" value="C:membrane"/>
    <property type="evidence" value="ECO:0007669"/>
    <property type="project" value="UniProtKB-SubCell"/>
</dbReference>
<dbReference type="PANTHER" id="PTHR31548:SF3">
    <property type="entry name" value="CLARIN-3"/>
    <property type="match status" value="1"/>
</dbReference>
<dbReference type="Gene3D" id="1.20.140.150">
    <property type="match status" value="1"/>
</dbReference>
<evidence type="ECO:0000256" key="4">
    <source>
        <dbReference type="ARBA" id="ARBA00022989"/>
    </source>
</evidence>
<keyword evidence="4 6" id="KW-1133">Transmembrane helix</keyword>
<evidence type="ECO:0000313" key="8">
    <source>
        <dbReference type="RefSeq" id="XP_033796649.1"/>
    </source>
</evidence>
<feature type="transmembrane region" description="Helical" evidence="6">
    <location>
        <begin position="91"/>
        <end position="109"/>
    </location>
</feature>
<dbReference type="Proteomes" id="UP000515159">
    <property type="component" value="Chromosome 4"/>
</dbReference>
<dbReference type="AlphaFoldDB" id="A0A6P8QIT8"/>
<name>A0A6P8QIT8_GEOSA</name>
<dbReference type="InParanoid" id="A0A6P8QIT8"/>
<protein>
    <submittedName>
        <fullName evidence="8">Clarin-3</fullName>
    </submittedName>
</protein>
<dbReference type="CTD" id="119467"/>
<dbReference type="KEGG" id="gsh:117358905"/>
<dbReference type="FunCoup" id="A0A6P8QIT8">
    <property type="interactions" value="15"/>
</dbReference>
<evidence type="ECO:0000256" key="3">
    <source>
        <dbReference type="ARBA" id="ARBA00022692"/>
    </source>
</evidence>
<evidence type="ECO:0000313" key="7">
    <source>
        <dbReference type="Proteomes" id="UP000515159"/>
    </source>
</evidence>